<dbReference type="SUPFAM" id="SSF52833">
    <property type="entry name" value="Thioredoxin-like"/>
    <property type="match status" value="1"/>
</dbReference>
<evidence type="ECO:0000313" key="7">
    <source>
        <dbReference type="EMBL" id="VVC76807.1"/>
    </source>
</evidence>
<sequence length="215" mass="23970">MPNTQQTISNSKIIVFVVFVCAALMTSLFVYHASQKPAQPALSPEIGMLFPAPRDIKSFELATANNQPFTEKDFYHHWTLLFFGFTHCASVCPTTLDLMNRAYSGLHEKYPDLRVVLISVDPERDTPESLAKYTQSYNPDFIGVTGKIQEIRKLQSQLGIYAARDPDANGDNYQIQHTSSILLINPQGKWAGLFKFGLKPDELVKGVSASLGTQL</sequence>
<dbReference type="RefSeq" id="WP_148340097.1">
    <property type="nucleotide sequence ID" value="NZ_LR699119.1"/>
</dbReference>
<name>A0A5E4PK61_9COXI</name>
<keyword evidence="4" id="KW-1015">Disulfide bond</keyword>
<keyword evidence="2 3" id="KW-0186">Copper</keyword>
<dbReference type="CDD" id="cd02968">
    <property type="entry name" value="SCO"/>
    <property type="match status" value="1"/>
</dbReference>
<organism evidence="7 8">
    <name type="scientific">Aquicella siphonis</name>
    <dbReference type="NCBI Taxonomy" id="254247"/>
    <lineage>
        <taxon>Bacteria</taxon>
        <taxon>Pseudomonadati</taxon>
        <taxon>Pseudomonadota</taxon>
        <taxon>Gammaproteobacteria</taxon>
        <taxon>Legionellales</taxon>
        <taxon>Coxiellaceae</taxon>
        <taxon>Aquicella</taxon>
    </lineage>
</organism>
<dbReference type="FunFam" id="3.40.30.10:FF:000013">
    <property type="entry name" value="Blast:Protein SCO1 homolog, mitochondrial"/>
    <property type="match status" value="1"/>
</dbReference>
<dbReference type="AlphaFoldDB" id="A0A5E4PK61"/>
<evidence type="ECO:0000256" key="3">
    <source>
        <dbReference type="PIRSR" id="PIRSR603782-1"/>
    </source>
</evidence>
<accession>A0A5E4PK61</accession>
<evidence type="ECO:0000256" key="5">
    <source>
        <dbReference type="SAM" id="Phobius"/>
    </source>
</evidence>
<dbReference type="OrthoDB" id="9790194at2"/>
<dbReference type="GO" id="GO:0046872">
    <property type="term" value="F:metal ion binding"/>
    <property type="evidence" value="ECO:0007669"/>
    <property type="project" value="UniProtKB-KW"/>
</dbReference>
<dbReference type="InterPro" id="IPR003782">
    <property type="entry name" value="SCO1/SenC"/>
</dbReference>
<gene>
    <name evidence="7" type="ORF">AQUSIP_21340</name>
</gene>
<evidence type="ECO:0000259" key="6">
    <source>
        <dbReference type="PROSITE" id="PS51352"/>
    </source>
</evidence>
<reference evidence="7 8" key="1">
    <citation type="submission" date="2019-08" db="EMBL/GenBank/DDBJ databases">
        <authorList>
            <person name="Guy L."/>
        </authorList>
    </citation>
    <scope>NUCLEOTIDE SEQUENCE [LARGE SCALE GENOMIC DNA]</scope>
    <source>
        <strain evidence="7 8">SGT-108</strain>
    </source>
</reference>
<comment type="similarity">
    <text evidence="1">Belongs to the SCO1/2 family.</text>
</comment>
<evidence type="ECO:0000256" key="4">
    <source>
        <dbReference type="PIRSR" id="PIRSR603782-2"/>
    </source>
</evidence>
<dbReference type="PROSITE" id="PS51352">
    <property type="entry name" value="THIOREDOXIN_2"/>
    <property type="match status" value="1"/>
</dbReference>
<evidence type="ECO:0000313" key="8">
    <source>
        <dbReference type="Proteomes" id="UP000324194"/>
    </source>
</evidence>
<dbReference type="Pfam" id="PF02630">
    <property type="entry name" value="SCO1-SenC"/>
    <property type="match status" value="1"/>
</dbReference>
<keyword evidence="5" id="KW-1133">Transmembrane helix</keyword>
<dbReference type="EMBL" id="LR699119">
    <property type="protein sequence ID" value="VVC76807.1"/>
    <property type="molecule type" value="Genomic_DNA"/>
</dbReference>
<feature type="transmembrane region" description="Helical" evidence="5">
    <location>
        <begin position="12"/>
        <end position="33"/>
    </location>
</feature>
<dbReference type="PANTHER" id="PTHR12151:SF25">
    <property type="entry name" value="LINALOOL DEHYDRATASE_ISOMERASE DOMAIN-CONTAINING PROTEIN"/>
    <property type="match status" value="1"/>
</dbReference>
<feature type="binding site" evidence="3">
    <location>
        <position position="88"/>
    </location>
    <ligand>
        <name>Cu cation</name>
        <dbReference type="ChEBI" id="CHEBI:23378"/>
    </ligand>
</feature>
<dbReference type="PANTHER" id="PTHR12151">
    <property type="entry name" value="ELECTRON TRANSPORT PROTIN SCO1/SENC FAMILY MEMBER"/>
    <property type="match status" value="1"/>
</dbReference>
<keyword evidence="3" id="KW-0479">Metal-binding</keyword>
<keyword evidence="5" id="KW-0472">Membrane</keyword>
<dbReference type="Proteomes" id="UP000324194">
    <property type="component" value="Chromosome 1"/>
</dbReference>
<evidence type="ECO:0000256" key="2">
    <source>
        <dbReference type="ARBA" id="ARBA00023008"/>
    </source>
</evidence>
<feature type="binding site" evidence="3">
    <location>
        <position position="92"/>
    </location>
    <ligand>
        <name>Cu cation</name>
        <dbReference type="ChEBI" id="CHEBI:23378"/>
    </ligand>
</feature>
<feature type="binding site" evidence="3">
    <location>
        <position position="177"/>
    </location>
    <ligand>
        <name>Cu cation</name>
        <dbReference type="ChEBI" id="CHEBI:23378"/>
    </ligand>
</feature>
<dbReference type="Gene3D" id="3.40.30.10">
    <property type="entry name" value="Glutaredoxin"/>
    <property type="match status" value="1"/>
</dbReference>
<dbReference type="KEGG" id="asip:AQUSIP_21340"/>
<dbReference type="InterPro" id="IPR036249">
    <property type="entry name" value="Thioredoxin-like_sf"/>
</dbReference>
<evidence type="ECO:0000256" key="1">
    <source>
        <dbReference type="ARBA" id="ARBA00010996"/>
    </source>
</evidence>
<feature type="domain" description="Thioredoxin" evidence="6">
    <location>
        <begin position="50"/>
        <end position="212"/>
    </location>
</feature>
<keyword evidence="5" id="KW-0812">Transmembrane</keyword>
<keyword evidence="8" id="KW-1185">Reference proteome</keyword>
<dbReference type="InterPro" id="IPR013766">
    <property type="entry name" value="Thioredoxin_domain"/>
</dbReference>
<proteinExistence type="inferred from homology"/>
<protein>
    <recommendedName>
        <fullName evidence="6">Thioredoxin domain-containing protein</fullName>
    </recommendedName>
</protein>
<feature type="disulfide bond" description="Redox-active" evidence="4">
    <location>
        <begin position="88"/>
        <end position="92"/>
    </location>
</feature>